<accession>A0A841ZTX0</accession>
<dbReference type="Proteomes" id="UP000559885">
    <property type="component" value="Unassembled WGS sequence"/>
</dbReference>
<evidence type="ECO:0000259" key="1">
    <source>
        <dbReference type="Pfam" id="PF13524"/>
    </source>
</evidence>
<dbReference type="AlphaFoldDB" id="A0A841ZTX0"/>
<gene>
    <name evidence="2" type="ORF">HB912_11950</name>
</gene>
<dbReference type="Pfam" id="PF13524">
    <property type="entry name" value="Glyco_trans_1_2"/>
    <property type="match status" value="1"/>
</dbReference>
<sequence length="723" mass="84909">MEITKEDNIKKQITSFYKQLNTFQAELISDIQPKLVSDTDFCNDKNWWYVKQEGLHAYTLEGDLCFANADDRSNYASFIEPNVAFSRLPKHMIQVLPEETIAIHFQAEYSEGLSVKLAIIEYSKSEKEKTTLVSLEKEQYLTVGKNTKYLRFAFKITGKGIVRVKQAVIERVFEKKQVKEIIVNPIEQIKTFRELKVACIFDEFTMMNFQKEVELITFTPENWQTVLSENTPHFLFVESAWHGNAGAWEYQIGKYANVSRESLFALLKWCREREIPTVFWNKEDPIHYDKFIDTAKRFDYIYTTDANKIPDYKKQAKHEKVFALPFAAEPSQHNPIQLAKARENKICFAGSYYANRHLERRQIMDTMLEICQEFGLVIYDRNFERPEPEFRFPEKFHKNVVGSLSYDEIDKAYKGYRFMLNVNSVVHSPTMFSRRVFEGLASGTPVLSSYSEGIERMFGNLVMISEKPDELRAQMRALLKDETAYFRKSLEGIREIYGKHTYKHRLNYLLGNMGVHLPVSTNSVCVMAIVRSEDEIKKAIAMFEKQSYQNKKLALFIQSVEDFSNINFIFNHYKTERVSCYLLSYMENYTDYKKLLGTDFMTLFNKEHFYGRYYLEDLMLASVYTDADFIGKATCFQTVGKKLVPEKNDLEYLFVNELFPSRSVVRTDYRFHKNMKKLLESFAKDETLAVYGRFGAKMFSINRFNFIEKATSLDEKWFNQVEI</sequence>
<comment type="caution">
    <text evidence="2">The sequence shown here is derived from an EMBL/GenBank/DDBJ whole genome shotgun (WGS) entry which is preliminary data.</text>
</comment>
<name>A0A841ZTX0_9LIST</name>
<protein>
    <submittedName>
        <fullName evidence="2">Glycosyltransferase</fullName>
    </submittedName>
</protein>
<organism evidence="2 3">
    <name type="scientific">Listeria aquatica</name>
    <dbReference type="NCBI Taxonomy" id="1494960"/>
    <lineage>
        <taxon>Bacteria</taxon>
        <taxon>Bacillati</taxon>
        <taxon>Bacillota</taxon>
        <taxon>Bacilli</taxon>
        <taxon>Bacillales</taxon>
        <taxon>Listeriaceae</taxon>
        <taxon>Listeria</taxon>
    </lineage>
</organism>
<reference evidence="2 3" key="1">
    <citation type="submission" date="2020-03" db="EMBL/GenBank/DDBJ databases">
        <title>Soil Listeria distribution.</title>
        <authorList>
            <person name="Liao J."/>
            <person name="Wiedmann M."/>
        </authorList>
    </citation>
    <scope>NUCLEOTIDE SEQUENCE [LARGE SCALE GENOMIC DNA]</scope>
    <source>
        <strain evidence="2 3">FSL L7-1507</strain>
    </source>
</reference>
<dbReference type="InterPro" id="IPR055259">
    <property type="entry name" value="YkvP/CgeB_Glyco_trans-like"/>
</dbReference>
<dbReference type="RefSeq" id="WP_185374874.1">
    <property type="nucleotide sequence ID" value="NZ_JAARRM010000006.1"/>
</dbReference>
<dbReference type="GO" id="GO:0016740">
    <property type="term" value="F:transferase activity"/>
    <property type="evidence" value="ECO:0007669"/>
    <property type="project" value="UniProtKB-KW"/>
</dbReference>
<evidence type="ECO:0000313" key="2">
    <source>
        <dbReference type="EMBL" id="MBC1522360.1"/>
    </source>
</evidence>
<dbReference type="Gene3D" id="3.40.50.2000">
    <property type="entry name" value="Glycogen Phosphorylase B"/>
    <property type="match status" value="1"/>
</dbReference>
<evidence type="ECO:0000313" key="3">
    <source>
        <dbReference type="Proteomes" id="UP000559885"/>
    </source>
</evidence>
<dbReference type="EMBL" id="JAARRM010000006">
    <property type="protein sequence ID" value="MBC1522360.1"/>
    <property type="molecule type" value="Genomic_DNA"/>
</dbReference>
<keyword evidence="2" id="KW-0808">Transferase</keyword>
<feature type="domain" description="Spore protein YkvP/CgeB glycosyl transferase-like" evidence="1">
    <location>
        <begin position="392"/>
        <end position="510"/>
    </location>
</feature>
<proteinExistence type="predicted"/>
<dbReference type="SUPFAM" id="SSF53756">
    <property type="entry name" value="UDP-Glycosyltransferase/glycogen phosphorylase"/>
    <property type="match status" value="1"/>
</dbReference>